<evidence type="ECO:0000313" key="2">
    <source>
        <dbReference type="EMBL" id="MFD1643959.1"/>
    </source>
</evidence>
<reference evidence="2 3" key="1">
    <citation type="journal article" date="2019" name="Int. J. Syst. Evol. Microbiol.">
        <title>The Global Catalogue of Microorganisms (GCM) 10K type strain sequencing project: providing services to taxonomists for standard genome sequencing and annotation.</title>
        <authorList>
            <consortium name="The Broad Institute Genomics Platform"/>
            <consortium name="The Broad Institute Genome Sequencing Center for Infectious Disease"/>
            <person name="Wu L."/>
            <person name="Ma J."/>
        </authorList>
    </citation>
    <scope>NUCLEOTIDE SEQUENCE [LARGE SCALE GENOMIC DNA]</scope>
    <source>
        <strain evidence="2 3">CGMCC 1.10593</strain>
    </source>
</reference>
<dbReference type="Proteomes" id="UP001597052">
    <property type="component" value="Unassembled WGS sequence"/>
</dbReference>
<proteinExistence type="predicted"/>
<dbReference type="SUPFAM" id="SSF56529">
    <property type="entry name" value="FAH"/>
    <property type="match status" value="1"/>
</dbReference>
<dbReference type="RefSeq" id="WP_379827721.1">
    <property type="nucleotide sequence ID" value="NZ_JANHDJ010000017.1"/>
</dbReference>
<protein>
    <submittedName>
        <fullName evidence="2">Fumarylacetoacetate hydrolase family protein</fullName>
    </submittedName>
</protein>
<feature type="domain" description="Fumarylacetoacetase-like C-terminal" evidence="1">
    <location>
        <begin position="10"/>
        <end position="77"/>
    </location>
</feature>
<name>A0ABD6DCC1_9EURY</name>
<dbReference type="InterPro" id="IPR011234">
    <property type="entry name" value="Fumarylacetoacetase-like_C"/>
</dbReference>
<keyword evidence="3" id="KW-1185">Reference proteome</keyword>
<keyword evidence="2" id="KW-0378">Hydrolase</keyword>
<gene>
    <name evidence="2" type="ORF">ACFSBW_19140</name>
</gene>
<dbReference type="Pfam" id="PF01557">
    <property type="entry name" value="FAA_hydrolase"/>
    <property type="match status" value="1"/>
</dbReference>
<evidence type="ECO:0000259" key="1">
    <source>
        <dbReference type="Pfam" id="PF01557"/>
    </source>
</evidence>
<sequence length="103" mass="11603">MRLGRCSSGSITDIIGIKIWTDIHEDRRQQAYEKIREFDLHNIVSYLSKSFTYRSRDIIAFGSPANPGYIEPGATVGTSYGNSHSPNHVVVPLYGVLYSLKRL</sequence>
<evidence type="ECO:0000313" key="3">
    <source>
        <dbReference type="Proteomes" id="UP001597052"/>
    </source>
</evidence>
<dbReference type="AlphaFoldDB" id="A0ABD6DCC1"/>
<organism evidence="2 3">
    <name type="scientific">Halohasta litorea</name>
    <dbReference type="NCBI Taxonomy" id="869891"/>
    <lineage>
        <taxon>Archaea</taxon>
        <taxon>Methanobacteriati</taxon>
        <taxon>Methanobacteriota</taxon>
        <taxon>Stenosarchaea group</taxon>
        <taxon>Halobacteria</taxon>
        <taxon>Halobacteriales</taxon>
        <taxon>Haloferacaceae</taxon>
        <taxon>Halohasta</taxon>
    </lineage>
</organism>
<dbReference type="InterPro" id="IPR036663">
    <property type="entry name" value="Fumarylacetoacetase_C_sf"/>
</dbReference>
<dbReference type="EMBL" id="JBHUDM010000015">
    <property type="protein sequence ID" value="MFD1643959.1"/>
    <property type="molecule type" value="Genomic_DNA"/>
</dbReference>
<accession>A0ABD6DCC1</accession>
<dbReference type="GO" id="GO:0016787">
    <property type="term" value="F:hydrolase activity"/>
    <property type="evidence" value="ECO:0007669"/>
    <property type="project" value="UniProtKB-KW"/>
</dbReference>
<comment type="caution">
    <text evidence="2">The sequence shown here is derived from an EMBL/GenBank/DDBJ whole genome shotgun (WGS) entry which is preliminary data.</text>
</comment>
<dbReference type="Gene3D" id="3.90.850.10">
    <property type="entry name" value="Fumarylacetoacetase-like, C-terminal domain"/>
    <property type="match status" value="1"/>
</dbReference>